<evidence type="ECO:0000256" key="1">
    <source>
        <dbReference type="SAM" id="MobiDB-lite"/>
    </source>
</evidence>
<reference evidence="2 3" key="1">
    <citation type="journal article" date="2014" name="Am. J. Bot.">
        <title>Genome assembly and annotation for red clover (Trifolium pratense; Fabaceae).</title>
        <authorList>
            <person name="Istvanek J."/>
            <person name="Jaros M."/>
            <person name="Krenek A."/>
            <person name="Repkova J."/>
        </authorList>
    </citation>
    <scope>NUCLEOTIDE SEQUENCE [LARGE SCALE GENOMIC DNA]</scope>
    <source>
        <strain evidence="3">cv. Tatra</strain>
        <tissue evidence="2">Young leaves</tissue>
    </source>
</reference>
<reference evidence="2 3" key="2">
    <citation type="journal article" date="2017" name="Front. Plant Sci.">
        <title>Gene Classification and Mining of Molecular Markers Useful in Red Clover (Trifolium pratense) Breeding.</title>
        <authorList>
            <person name="Istvanek J."/>
            <person name="Dluhosova J."/>
            <person name="Dluhos P."/>
            <person name="Patkova L."/>
            <person name="Nedelnik J."/>
            <person name="Repkova J."/>
        </authorList>
    </citation>
    <scope>NUCLEOTIDE SEQUENCE [LARGE SCALE GENOMIC DNA]</scope>
    <source>
        <strain evidence="3">cv. Tatra</strain>
        <tissue evidence="2">Young leaves</tissue>
    </source>
</reference>
<proteinExistence type="predicted"/>
<dbReference type="EMBL" id="ASHM01037518">
    <property type="protein sequence ID" value="PNX80225.1"/>
    <property type="molecule type" value="Genomic_DNA"/>
</dbReference>
<accession>A0A2K3LNV7</accession>
<organism evidence="2 3">
    <name type="scientific">Trifolium pratense</name>
    <name type="common">Red clover</name>
    <dbReference type="NCBI Taxonomy" id="57577"/>
    <lineage>
        <taxon>Eukaryota</taxon>
        <taxon>Viridiplantae</taxon>
        <taxon>Streptophyta</taxon>
        <taxon>Embryophyta</taxon>
        <taxon>Tracheophyta</taxon>
        <taxon>Spermatophyta</taxon>
        <taxon>Magnoliopsida</taxon>
        <taxon>eudicotyledons</taxon>
        <taxon>Gunneridae</taxon>
        <taxon>Pentapetalae</taxon>
        <taxon>rosids</taxon>
        <taxon>fabids</taxon>
        <taxon>Fabales</taxon>
        <taxon>Fabaceae</taxon>
        <taxon>Papilionoideae</taxon>
        <taxon>50 kb inversion clade</taxon>
        <taxon>NPAAA clade</taxon>
        <taxon>Hologalegina</taxon>
        <taxon>IRL clade</taxon>
        <taxon>Trifolieae</taxon>
        <taxon>Trifolium</taxon>
    </lineage>
</organism>
<evidence type="ECO:0000313" key="2">
    <source>
        <dbReference type="EMBL" id="PNX80225.1"/>
    </source>
</evidence>
<comment type="caution">
    <text evidence="2">The sequence shown here is derived from an EMBL/GenBank/DDBJ whole genome shotgun (WGS) entry which is preliminary data.</text>
</comment>
<sequence>MSSSSSCFTNTTFVPSTPHQLSPPPISVRHNGVLPPFFSTHSHISARHLAISPNLTVSPPPFPQTKQSE</sequence>
<feature type="compositionally biased region" description="Polar residues" evidence="1">
    <location>
        <begin position="7"/>
        <end position="20"/>
    </location>
</feature>
<gene>
    <name evidence="2" type="ORF">L195_g036222</name>
</gene>
<dbReference type="AlphaFoldDB" id="A0A2K3LNV7"/>
<dbReference type="Proteomes" id="UP000236291">
    <property type="component" value="Unassembled WGS sequence"/>
</dbReference>
<evidence type="ECO:0000313" key="3">
    <source>
        <dbReference type="Proteomes" id="UP000236291"/>
    </source>
</evidence>
<name>A0A2K3LNV7_TRIPR</name>
<protein>
    <submittedName>
        <fullName evidence="2">Uncharacterized protein</fullName>
    </submittedName>
</protein>
<feature type="region of interest" description="Disordered" evidence="1">
    <location>
        <begin position="1"/>
        <end position="27"/>
    </location>
</feature>